<keyword evidence="2" id="KW-1185">Reference proteome</keyword>
<dbReference type="Proteomes" id="UP000554482">
    <property type="component" value="Unassembled WGS sequence"/>
</dbReference>
<protein>
    <submittedName>
        <fullName evidence="1">Uncharacterized protein</fullName>
    </submittedName>
</protein>
<evidence type="ECO:0000313" key="2">
    <source>
        <dbReference type="Proteomes" id="UP000554482"/>
    </source>
</evidence>
<gene>
    <name evidence="1" type="ORF">FRX31_013923</name>
</gene>
<dbReference type="EMBL" id="JABWDY010015929">
    <property type="protein sequence ID" value="KAF5196490.1"/>
    <property type="molecule type" value="Genomic_DNA"/>
</dbReference>
<dbReference type="AlphaFoldDB" id="A0A7J6WIR3"/>
<comment type="caution">
    <text evidence="1">The sequence shown here is derived from an EMBL/GenBank/DDBJ whole genome shotgun (WGS) entry which is preliminary data.</text>
</comment>
<proteinExistence type="predicted"/>
<organism evidence="1 2">
    <name type="scientific">Thalictrum thalictroides</name>
    <name type="common">Rue-anemone</name>
    <name type="synonym">Anemone thalictroides</name>
    <dbReference type="NCBI Taxonomy" id="46969"/>
    <lineage>
        <taxon>Eukaryota</taxon>
        <taxon>Viridiplantae</taxon>
        <taxon>Streptophyta</taxon>
        <taxon>Embryophyta</taxon>
        <taxon>Tracheophyta</taxon>
        <taxon>Spermatophyta</taxon>
        <taxon>Magnoliopsida</taxon>
        <taxon>Ranunculales</taxon>
        <taxon>Ranunculaceae</taxon>
        <taxon>Thalictroideae</taxon>
        <taxon>Thalictrum</taxon>
    </lineage>
</organism>
<reference evidence="1 2" key="1">
    <citation type="submission" date="2020-06" db="EMBL/GenBank/DDBJ databases">
        <title>Transcriptomic and genomic resources for Thalictrum thalictroides and T. hernandezii: Facilitating candidate gene discovery in an emerging model plant lineage.</title>
        <authorList>
            <person name="Arias T."/>
            <person name="Riano-Pachon D.M."/>
            <person name="Di Stilio V.S."/>
        </authorList>
    </citation>
    <scope>NUCLEOTIDE SEQUENCE [LARGE SCALE GENOMIC DNA]</scope>
    <source>
        <strain evidence="2">cv. WT478/WT964</strain>
        <tissue evidence="1">Leaves</tissue>
    </source>
</reference>
<evidence type="ECO:0000313" key="1">
    <source>
        <dbReference type="EMBL" id="KAF5196490.1"/>
    </source>
</evidence>
<name>A0A7J6WIR3_THATH</name>
<sequence length="108" mass="12336">MKQMFLDILRELYIQSTALPLSIYKSLSKCQPEEFEECVRLAMKFLFLIQPTEPREPDIDWLWPQGTDITSFITDDDGTTPVPTGSLERLKELCLTGGELELVQGVIN</sequence>
<accession>A0A7J6WIR3</accession>